<dbReference type="InterPro" id="IPR045340">
    <property type="entry name" value="DUF6533"/>
</dbReference>
<feature type="compositionally biased region" description="Polar residues" evidence="1">
    <location>
        <begin position="317"/>
        <end position="331"/>
    </location>
</feature>
<feature type="region of interest" description="Disordered" evidence="1">
    <location>
        <begin position="317"/>
        <end position="342"/>
    </location>
</feature>
<dbReference type="AlphaFoldDB" id="A0A4Y7PUU7"/>
<evidence type="ECO:0000256" key="1">
    <source>
        <dbReference type="SAM" id="MobiDB-lite"/>
    </source>
</evidence>
<evidence type="ECO:0000313" key="5">
    <source>
        <dbReference type="Proteomes" id="UP000294933"/>
    </source>
</evidence>
<feature type="transmembrane region" description="Helical" evidence="2">
    <location>
        <begin position="92"/>
        <end position="111"/>
    </location>
</feature>
<reference evidence="4 5" key="1">
    <citation type="submission" date="2018-06" db="EMBL/GenBank/DDBJ databases">
        <title>A transcriptomic atlas of mushroom development highlights an independent origin of complex multicellularity.</title>
        <authorList>
            <consortium name="DOE Joint Genome Institute"/>
            <person name="Krizsan K."/>
            <person name="Almasi E."/>
            <person name="Merenyi Z."/>
            <person name="Sahu N."/>
            <person name="Viragh M."/>
            <person name="Koszo T."/>
            <person name="Mondo S."/>
            <person name="Kiss B."/>
            <person name="Balint B."/>
            <person name="Kues U."/>
            <person name="Barry K."/>
            <person name="Hegedus J.C."/>
            <person name="Henrissat B."/>
            <person name="Johnson J."/>
            <person name="Lipzen A."/>
            <person name="Ohm R."/>
            <person name="Nagy I."/>
            <person name="Pangilinan J."/>
            <person name="Yan J."/>
            <person name="Xiong Y."/>
            <person name="Grigoriev I.V."/>
            <person name="Hibbett D.S."/>
            <person name="Nagy L.G."/>
        </authorList>
    </citation>
    <scope>NUCLEOTIDE SEQUENCE [LARGE SCALE GENOMIC DNA]</scope>
    <source>
        <strain evidence="4 5">SZMC22713</strain>
    </source>
</reference>
<feature type="transmembrane region" description="Helical" evidence="2">
    <location>
        <begin position="21"/>
        <end position="38"/>
    </location>
</feature>
<feature type="transmembrane region" description="Helical" evidence="2">
    <location>
        <begin position="172"/>
        <end position="193"/>
    </location>
</feature>
<feature type="transmembrane region" description="Helical" evidence="2">
    <location>
        <begin position="123"/>
        <end position="143"/>
    </location>
</feature>
<name>A0A4Y7PUU7_9AGAM</name>
<keyword evidence="2" id="KW-0472">Membrane</keyword>
<feature type="transmembrane region" description="Helical" evidence="2">
    <location>
        <begin position="214"/>
        <end position="235"/>
    </location>
</feature>
<dbReference type="VEuPathDB" id="FungiDB:BD410DRAFT_900545"/>
<dbReference type="Pfam" id="PF20151">
    <property type="entry name" value="DUF6533"/>
    <property type="match status" value="1"/>
</dbReference>
<feature type="domain" description="DUF6533" evidence="3">
    <location>
        <begin position="24"/>
        <end position="69"/>
    </location>
</feature>
<keyword evidence="2" id="KW-1133">Transmembrane helix</keyword>
<dbReference type="OrthoDB" id="3350812at2759"/>
<dbReference type="Proteomes" id="UP000294933">
    <property type="component" value="Unassembled WGS sequence"/>
</dbReference>
<feature type="transmembrane region" description="Helical" evidence="2">
    <location>
        <begin position="58"/>
        <end position="80"/>
    </location>
</feature>
<protein>
    <recommendedName>
        <fullName evidence="3">DUF6533 domain-containing protein</fullName>
    </recommendedName>
</protein>
<keyword evidence="2" id="KW-0812">Transmembrane</keyword>
<dbReference type="EMBL" id="ML170202">
    <property type="protein sequence ID" value="TDL18905.1"/>
    <property type="molecule type" value="Genomic_DNA"/>
</dbReference>
<evidence type="ECO:0000259" key="3">
    <source>
        <dbReference type="Pfam" id="PF20151"/>
    </source>
</evidence>
<evidence type="ECO:0000313" key="4">
    <source>
        <dbReference type="EMBL" id="TDL18905.1"/>
    </source>
</evidence>
<organism evidence="4 5">
    <name type="scientific">Rickenella mellea</name>
    <dbReference type="NCBI Taxonomy" id="50990"/>
    <lineage>
        <taxon>Eukaryota</taxon>
        <taxon>Fungi</taxon>
        <taxon>Dikarya</taxon>
        <taxon>Basidiomycota</taxon>
        <taxon>Agaricomycotina</taxon>
        <taxon>Agaricomycetes</taxon>
        <taxon>Hymenochaetales</taxon>
        <taxon>Rickenellaceae</taxon>
        <taxon>Rickenella</taxon>
    </lineage>
</organism>
<sequence length="342" mass="38113">MDPAFAQELQTIIVSLQRAQIVNYVNVASIALVAYDFVITFSDEVRLMWGKKWNTSKIFFFATRYPVFIDGSLNLVLYLFPNLNANLCAPLYKASAWLSYFGIVTAEIILMMRTYAIYGRTRVIAVFLVVLNVGLNIPNIVLLQTSLKSLAFLSPSPFPTLAPCVTSSADRIVFVDFFLLMTSELVIVILTLWRGFHQWKDNSSPMMKTLVEDGFLYFLFLFAISLANAIVLIAAPLDYSGLLLMVQRGLHAMLSARVLLHIRDAFNDYPMSASNPPTLSWAAAPNNVKSMASDIRFASSQSGSDIIDMSNMQKRMSSGSRAEKASPSSPTVPRIMRDDIIV</sequence>
<evidence type="ECO:0000256" key="2">
    <source>
        <dbReference type="SAM" id="Phobius"/>
    </source>
</evidence>
<keyword evidence="5" id="KW-1185">Reference proteome</keyword>
<gene>
    <name evidence="4" type="ORF">BD410DRAFT_900545</name>
</gene>
<proteinExistence type="predicted"/>
<accession>A0A4Y7PUU7</accession>